<keyword evidence="2" id="KW-0813">Transport</keyword>
<dbReference type="EMBL" id="JACHWT010000001">
    <property type="protein sequence ID" value="MBB3115214.1"/>
    <property type="molecule type" value="Genomic_DNA"/>
</dbReference>
<feature type="transmembrane region" description="Helical" evidence="8">
    <location>
        <begin position="349"/>
        <end position="373"/>
    </location>
</feature>
<dbReference type="RefSeq" id="WP_125186358.1">
    <property type="nucleotide sequence ID" value="NZ_AENJ01000236.1"/>
</dbReference>
<evidence type="ECO:0000256" key="3">
    <source>
        <dbReference type="ARBA" id="ARBA00022475"/>
    </source>
</evidence>
<feature type="transmembrane region" description="Helical" evidence="8">
    <location>
        <begin position="258"/>
        <end position="281"/>
    </location>
</feature>
<dbReference type="InterPro" id="IPR005829">
    <property type="entry name" value="Sugar_transporter_CS"/>
</dbReference>
<feature type="transmembrane region" description="Helical" evidence="8">
    <location>
        <begin position="293"/>
        <end position="312"/>
    </location>
</feature>
<reference evidence="10" key="1">
    <citation type="submission" date="2020-08" db="EMBL/GenBank/DDBJ databases">
        <title>Sequencing the genomes of 1000 actinobacteria strains.</title>
        <authorList>
            <person name="Klenk H.-P."/>
        </authorList>
    </citation>
    <scope>NUCLEOTIDE SEQUENCE</scope>
    <source>
        <strain evidence="10">DSM 20582</strain>
    </source>
</reference>
<dbReference type="GO" id="GO:0005886">
    <property type="term" value="C:plasma membrane"/>
    <property type="evidence" value="ECO:0007669"/>
    <property type="project" value="UniProtKB-SubCell"/>
</dbReference>
<dbReference type="Proteomes" id="UP000612712">
    <property type="component" value="Unassembled WGS sequence"/>
</dbReference>
<accession>A0A8I0CM12</accession>
<proteinExistence type="predicted"/>
<feature type="transmembrane region" description="Helical" evidence="8">
    <location>
        <begin position="204"/>
        <end position="223"/>
    </location>
</feature>
<dbReference type="InterPro" id="IPR036259">
    <property type="entry name" value="MFS_trans_sf"/>
</dbReference>
<feature type="transmembrane region" description="Helical" evidence="8">
    <location>
        <begin position="417"/>
        <end position="437"/>
    </location>
</feature>
<dbReference type="PANTHER" id="PTHR43045">
    <property type="entry name" value="SHIKIMATE TRANSPORTER"/>
    <property type="match status" value="1"/>
</dbReference>
<protein>
    <submittedName>
        <fullName evidence="10">MFS family permease</fullName>
    </submittedName>
</protein>
<feature type="transmembrane region" description="Helical" evidence="8">
    <location>
        <begin position="32"/>
        <end position="58"/>
    </location>
</feature>
<comment type="caution">
    <text evidence="10">The sequence shown here is derived from an EMBL/GenBank/DDBJ whole genome shotgun (WGS) entry which is preliminary data.</text>
</comment>
<feature type="transmembrane region" description="Helical" evidence="8">
    <location>
        <begin position="170"/>
        <end position="198"/>
    </location>
</feature>
<keyword evidence="4 8" id="KW-0812">Transmembrane</keyword>
<evidence type="ECO:0000256" key="5">
    <source>
        <dbReference type="ARBA" id="ARBA00022989"/>
    </source>
</evidence>
<dbReference type="AlphaFoldDB" id="A0A8I0CM12"/>
<sequence>MTTAAAPAVPPVPTGPAGPATPTLTRGQHRRILASSFIGTMIEYYDFVLYATCASIVFNKIFFTNLSPGMALFASFASLAVGYFLRPVGGVFFGHFGDRLGRKKMLVITLMAMGTVTLAIGFLPTQAQIGLWAPLLLILMRMVQGFAVGGEWGGAMLMTLEHAPRGKRGFAAAFAEAGGPAGAISATLMLSLMTWIAGDGFLSWGWRVPFLLSFVLVVACLVIRAKVAESPVFESLAEKTEKRKFPLTDLLRNHMPRVLVTFAASLSPYVTQALVTVWGVSMAVEAGEPRGTILNWKAAGAALTLVTTLLAARISDRIGRRKMLGVAGVSGVVLALPLTMLLGQGSVTGFAVAVLVGTGVIQGMLFGTLASYIGEMFPPAVRYTGSSVSYQTAASVGGGLTPMIAASLMLVQPGGLWWVGVFWAAVCAVSTAAVVLYRGGPADEDR</sequence>
<dbReference type="PANTHER" id="PTHR43045:SF1">
    <property type="entry name" value="SHIKIMATE TRANSPORTER"/>
    <property type="match status" value="1"/>
</dbReference>
<evidence type="ECO:0000256" key="8">
    <source>
        <dbReference type="SAM" id="Phobius"/>
    </source>
</evidence>
<keyword evidence="5 8" id="KW-1133">Transmembrane helix</keyword>
<feature type="transmembrane region" description="Helical" evidence="8">
    <location>
        <begin position="129"/>
        <end position="149"/>
    </location>
</feature>
<evidence type="ECO:0000259" key="9">
    <source>
        <dbReference type="PROSITE" id="PS50850"/>
    </source>
</evidence>
<evidence type="ECO:0000313" key="10">
    <source>
        <dbReference type="EMBL" id="MBB3115214.1"/>
    </source>
</evidence>
<dbReference type="GO" id="GO:0022857">
    <property type="term" value="F:transmembrane transporter activity"/>
    <property type="evidence" value="ECO:0007669"/>
    <property type="project" value="InterPro"/>
</dbReference>
<dbReference type="SUPFAM" id="SSF103473">
    <property type="entry name" value="MFS general substrate transporter"/>
    <property type="match status" value="1"/>
</dbReference>
<feature type="transmembrane region" description="Helical" evidence="8">
    <location>
        <begin position="70"/>
        <end position="93"/>
    </location>
</feature>
<dbReference type="Pfam" id="PF07690">
    <property type="entry name" value="MFS_1"/>
    <property type="match status" value="1"/>
</dbReference>
<evidence type="ECO:0000256" key="2">
    <source>
        <dbReference type="ARBA" id="ARBA00022448"/>
    </source>
</evidence>
<dbReference type="InterPro" id="IPR020846">
    <property type="entry name" value="MFS_dom"/>
</dbReference>
<keyword evidence="6 8" id="KW-0472">Membrane</keyword>
<evidence type="ECO:0000256" key="1">
    <source>
        <dbReference type="ARBA" id="ARBA00004651"/>
    </source>
</evidence>
<feature type="domain" description="Major facilitator superfamily (MFS) profile" evidence="9">
    <location>
        <begin position="32"/>
        <end position="442"/>
    </location>
</feature>
<evidence type="ECO:0000256" key="7">
    <source>
        <dbReference type="SAM" id="MobiDB-lite"/>
    </source>
</evidence>
<feature type="transmembrane region" description="Helical" evidence="8">
    <location>
        <begin position="324"/>
        <end position="343"/>
    </location>
</feature>
<dbReference type="InterPro" id="IPR011701">
    <property type="entry name" value="MFS"/>
</dbReference>
<organism evidence="10 11">
    <name type="scientific">Corynebacterium bovis DSM 20582 = CIP 54.80</name>
    <dbReference type="NCBI Taxonomy" id="927655"/>
    <lineage>
        <taxon>Bacteria</taxon>
        <taxon>Bacillati</taxon>
        <taxon>Actinomycetota</taxon>
        <taxon>Actinomycetes</taxon>
        <taxon>Mycobacteriales</taxon>
        <taxon>Corynebacteriaceae</taxon>
        <taxon>Corynebacterium</taxon>
    </lineage>
</organism>
<feature type="region of interest" description="Disordered" evidence="7">
    <location>
        <begin position="1"/>
        <end position="24"/>
    </location>
</feature>
<dbReference type="CDD" id="cd17369">
    <property type="entry name" value="MFS_ShiA_like"/>
    <property type="match status" value="1"/>
</dbReference>
<feature type="transmembrane region" description="Helical" evidence="8">
    <location>
        <begin position="105"/>
        <end position="123"/>
    </location>
</feature>
<dbReference type="PROSITE" id="PS00216">
    <property type="entry name" value="SUGAR_TRANSPORT_1"/>
    <property type="match status" value="1"/>
</dbReference>
<evidence type="ECO:0000313" key="11">
    <source>
        <dbReference type="Proteomes" id="UP000612712"/>
    </source>
</evidence>
<feature type="transmembrane region" description="Helical" evidence="8">
    <location>
        <begin position="393"/>
        <end position="411"/>
    </location>
</feature>
<keyword evidence="3" id="KW-1003">Cell membrane</keyword>
<name>A0A8I0CM12_9CORY</name>
<evidence type="ECO:0000256" key="6">
    <source>
        <dbReference type="ARBA" id="ARBA00023136"/>
    </source>
</evidence>
<dbReference type="PROSITE" id="PS50850">
    <property type="entry name" value="MFS"/>
    <property type="match status" value="1"/>
</dbReference>
<dbReference type="Gene3D" id="1.20.1250.20">
    <property type="entry name" value="MFS general substrate transporter like domains"/>
    <property type="match status" value="2"/>
</dbReference>
<gene>
    <name evidence="10" type="ORF">FHU32_000402</name>
</gene>
<comment type="subcellular location">
    <subcellularLocation>
        <location evidence="1">Cell membrane</location>
        <topology evidence="1">Multi-pass membrane protein</topology>
    </subcellularLocation>
</comment>
<evidence type="ECO:0000256" key="4">
    <source>
        <dbReference type="ARBA" id="ARBA00022692"/>
    </source>
</evidence>